<reference evidence="1 2" key="1">
    <citation type="submission" date="2017-11" db="EMBL/GenBank/DDBJ databases">
        <title>Draft genome sequence of magnetotactic bacterium Magnetospirillum kuznetsovii LBB-42.</title>
        <authorList>
            <person name="Grouzdev D.S."/>
            <person name="Rysina M.S."/>
            <person name="Baslerov R.V."/>
            <person name="Koziaeva V."/>
        </authorList>
    </citation>
    <scope>NUCLEOTIDE SEQUENCE [LARGE SCALE GENOMIC DNA]</scope>
    <source>
        <strain evidence="1 2">LBB-42</strain>
    </source>
</reference>
<dbReference type="PANTHER" id="PTHR36057">
    <property type="match status" value="1"/>
</dbReference>
<comment type="caution">
    <text evidence="1">The sequence shown here is derived from an EMBL/GenBank/DDBJ whole genome shotgun (WGS) entry which is preliminary data.</text>
</comment>
<accession>A0A364P461</accession>
<dbReference type="AlphaFoldDB" id="A0A364P461"/>
<dbReference type="SUPFAM" id="SSF52833">
    <property type="entry name" value="Thioredoxin-like"/>
    <property type="match status" value="1"/>
</dbReference>
<dbReference type="Pfam" id="PF06764">
    <property type="entry name" value="DUF1223"/>
    <property type="match status" value="1"/>
</dbReference>
<dbReference type="Proteomes" id="UP000251075">
    <property type="component" value="Unassembled WGS sequence"/>
</dbReference>
<evidence type="ECO:0000313" key="1">
    <source>
        <dbReference type="EMBL" id="RAU23905.1"/>
    </source>
</evidence>
<gene>
    <name evidence="1" type="ORF">CU669_02200</name>
</gene>
<organism evidence="1 2">
    <name type="scientific">Paramagnetospirillum kuznetsovii</name>
    <dbReference type="NCBI Taxonomy" id="2053833"/>
    <lineage>
        <taxon>Bacteria</taxon>
        <taxon>Pseudomonadati</taxon>
        <taxon>Pseudomonadota</taxon>
        <taxon>Alphaproteobacteria</taxon>
        <taxon>Rhodospirillales</taxon>
        <taxon>Magnetospirillaceae</taxon>
        <taxon>Paramagnetospirillum</taxon>
    </lineage>
</organism>
<dbReference type="EMBL" id="PGTO01000001">
    <property type="protein sequence ID" value="RAU23905.1"/>
    <property type="molecule type" value="Genomic_DNA"/>
</dbReference>
<sequence length="235" mass="24865">MGRTARIMGVAFSLAGPLLLGPAVRAEPMPVVVELFTSQGCSSCPPADRLLGELAKRPSLITLAYHIDYWDRLGWKDPFSLKAATSRQNAYAHSLNLPTIYTPQMVIQGATDVVGFDRPAVLAALESKRDGLPIHLSRADGKLAVELGAGVPAEITVVAYGGESETRVARGENAGRILKDYSIVRVVYPLGLWDGSAKTVSLDLSSVPDSATMVAVLVQGAGQGRMLGAATIPLR</sequence>
<evidence type="ECO:0000313" key="2">
    <source>
        <dbReference type="Proteomes" id="UP000251075"/>
    </source>
</evidence>
<dbReference type="InterPro" id="IPR010634">
    <property type="entry name" value="DUF1223"/>
</dbReference>
<name>A0A364P461_9PROT</name>
<dbReference type="PANTHER" id="PTHR36057:SF1">
    <property type="entry name" value="LIPOPROTEIN LIPID ATTACHMENT SITE-LIKE PROTEIN, PUTATIVE (DUF1223)-RELATED"/>
    <property type="match status" value="1"/>
</dbReference>
<protein>
    <submittedName>
        <fullName evidence="1">DUF1223 domain-containing protein</fullName>
    </submittedName>
</protein>
<dbReference type="OrthoDB" id="9808254at2"/>
<dbReference type="InterPro" id="IPR036249">
    <property type="entry name" value="Thioredoxin-like_sf"/>
</dbReference>
<dbReference type="RefSeq" id="WP_112142137.1">
    <property type="nucleotide sequence ID" value="NZ_PGTO01000001.1"/>
</dbReference>
<keyword evidence="2" id="KW-1185">Reference proteome</keyword>
<proteinExistence type="predicted"/>